<dbReference type="FunCoup" id="H2AT33">
    <property type="interactions" value="131"/>
</dbReference>
<dbReference type="AlphaFoldDB" id="H2AT33"/>
<dbReference type="InterPro" id="IPR051079">
    <property type="entry name" value="Sorting_Nexin_Autophagy"/>
</dbReference>
<evidence type="ECO:0000256" key="3">
    <source>
        <dbReference type="ARBA" id="ARBA00022448"/>
    </source>
</evidence>
<name>H2AT33_KAZAF</name>
<dbReference type="Gene3D" id="3.30.1520.10">
    <property type="entry name" value="Phox-like domain"/>
    <property type="match status" value="1"/>
</dbReference>
<dbReference type="SMART" id="SM00312">
    <property type="entry name" value="PX"/>
    <property type="match status" value="1"/>
</dbReference>
<evidence type="ECO:0000256" key="1">
    <source>
        <dbReference type="ARBA" id="ARBA00004481"/>
    </source>
</evidence>
<dbReference type="CDD" id="cd06867">
    <property type="entry name" value="PX_SNX41_42"/>
    <property type="match status" value="1"/>
</dbReference>
<dbReference type="GO" id="GO:0016236">
    <property type="term" value="P:macroautophagy"/>
    <property type="evidence" value="ECO:0007669"/>
    <property type="project" value="EnsemblFungi"/>
</dbReference>
<dbReference type="InParanoid" id="H2AT33"/>
<feature type="compositionally biased region" description="Polar residues" evidence="8">
    <location>
        <begin position="1"/>
        <end position="22"/>
    </location>
</feature>
<keyword evidence="7" id="KW-0472">Membrane</keyword>
<dbReference type="GO" id="GO:0042147">
    <property type="term" value="P:retrograde transport, endosome to Golgi"/>
    <property type="evidence" value="ECO:0007669"/>
    <property type="project" value="EnsemblFungi"/>
</dbReference>
<proteinExistence type="inferred from homology"/>
<keyword evidence="4" id="KW-0967">Endosome</keyword>
<feature type="compositionally biased region" description="Polar residues" evidence="8">
    <location>
        <begin position="29"/>
        <end position="40"/>
    </location>
</feature>
<evidence type="ECO:0000256" key="7">
    <source>
        <dbReference type="ARBA" id="ARBA00023136"/>
    </source>
</evidence>
<dbReference type="GO" id="GO:0010009">
    <property type="term" value="C:cytoplasmic side of endosome membrane"/>
    <property type="evidence" value="ECO:0007669"/>
    <property type="project" value="EnsemblFungi"/>
</dbReference>
<feature type="domain" description="PX" evidence="9">
    <location>
        <begin position="105"/>
        <end position="224"/>
    </location>
</feature>
<gene>
    <name evidence="10" type="primary">KAFR0C05420</name>
    <name evidence="10" type="ORF">KAFR_0C05420</name>
</gene>
<reference evidence="10 11" key="1">
    <citation type="journal article" date="2011" name="Proc. Natl. Acad. Sci. U.S.A.">
        <title>Evolutionary erosion of yeast sex chromosomes by mating-type switching accidents.</title>
        <authorList>
            <person name="Gordon J.L."/>
            <person name="Armisen D."/>
            <person name="Proux-Wera E."/>
            <person name="Oheigeartaigh S.S."/>
            <person name="Byrne K.P."/>
            <person name="Wolfe K.H."/>
        </authorList>
    </citation>
    <scope>NUCLEOTIDE SEQUENCE [LARGE SCALE GENOMIC DNA]</scope>
    <source>
        <strain evidence="11">ATCC 22294 / BCRC 22015 / CBS 2517 / CECT 1963 / NBRC 1671 / NRRL Y-8276</strain>
    </source>
</reference>
<feature type="compositionally biased region" description="Low complexity" evidence="8">
    <location>
        <begin position="65"/>
        <end position="80"/>
    </location>
</feature>
<keyword evidence="5" id="KW-0653">Protein transport</keyword>
<organism evidence="10 11">
    <name type="scientific">Kazachstania africana (strain ATCC 22294 / BCRC 22015 / CBS 2517 / CECT 1963 / NBRC 1671 / NRRL Y-8276)</name>
    <name type="common">Yeast</name>
    <name type="synonym">Kluyveromyces africanus</name>
    <dbReference type="NCBI Taxonomy" id="1071382"/>
    <lineage>
        <taxon>Eukaryota</taxon>
        <taxon>Fungi</taxon>
        <taxon>Dikarya</taxon>
        <taxon>Ascomycota</taxon>
        <taxon>Saccharomycotina</taxon>
        <taxon>Saccharomycetes</taxon>
        <taxon>Saccharomycetales</taxon>
        <taxon>Saccharomycetaceae</taxon>
        <taxon>Kazachstania</taxon>
    </lineage>
</organism>
<dbReference type="PANTHER" id="PTHR46979:SF2">
    <property type="entry name" value="SORTING NEXIN-41"/>
    <property type="match status" value="1"/>
</dbReference>
<dbReference type="GeneID" id="13885451"/>
<dbReference type="OrthoDB" id="289314at2759"/>
<dbReference type="EMBL" id="HE650823">
    <property type="protein sequence ID" value="CCF57533.1"/>
    <property type="molecule type" value="Genomic_DNA"/>
</dbReference>
<dbReference type="GO" id="GO:0005829">
    <property type="term" value="C:cytosol"/>
    <property type="evidence" value="ECO:0007669"/>
    <property type="project" value="GOC"/>
</dbReference>
<accession>H2AT33</accession>
<evidence type="ECO:0000256" key="2">
    <source>
        <dbReference type="ARBA" id="ARBA00010883"/>
    </source>
</evidence>
<evidence type="ECO:0000256" key="8">
    <source>
        <dbReference type="SAM" id="MobiDB-lite"/>
    </source>
</evidence>
<dbReference type="InterPro" id="IPR044106">
    <property type="entry name" value="PX_Snx41/Atg20"/>
</dbReference>
<keyword evidence="6" id="KW-0446">Lipid-binding</keyword>
<dbReference type="InterPro" id="IPR001683">
    <property type="entry name" value="PX_dom"/>
</dbReference>
<dbReference type="PROSITE" id="PS50195">
    <property type="entry name" value="PX"/>
    <property type="match status" value="1"/>
</dbReference>
<evidence type="ECO:0000259" key="9">
    <source>
        <dbReference type="PROSITE" id="PS50195"/>
    </source>
</evidence>
<dbReference type="HOGENOM" id="CLU_014456_3_0_1"/>
<dbReference type="KEGG" id="kaf:KAFR_0C05420"/>
<evidence type="ECO:0000256" key="6">
    <source>
        <dbReference type="ARBA" id="ARBA00023121"/>
    </source>
</evidence>
<dbReference type="GO" id="GO:0032266">
    <property type="term" value="F:phosphatidylinositol-3-phosphate binding"/>
    <property type="evidence" value="ECO:0007669"/>
    <property type="project" value="EnsemblFungi"/>
</dbReference>
<dbReference type="STRING" id="1071382.H2AT33"/>
<evidence type="ECO:0000256" key="5">
    <source>
        <dbReference type="ARBA" id="ARBA00022927"/>
    </source>
</evidence>
<dbReference type="InterPro" id="IPR036871">
    <property type="entry name" value="PX_dom_sf"/>
</dbReference>
<sequence>MSLHNSFDTEDNPFSNMFSSGAVNPPLEQLQSNSNGNNELTYDYGNENEVEGHDDLKPQSPTDRSPSNFSSTTSSPTSSNINYEPYENLSKSMAITQPLQYLDGEKVTIKIVDTGRYTDPYGKKNAIGYVIQYNDKEVVRRYSEFDNLNKILIKLYPTIIIPPIPSKHSILKYFLSPIHAQNDPKIINTRKRRFQSFLNNCYRVQEIRKCIIFQKFLNPEYIWKDVLSSPPVTILPLNNLLAPPLNPTKPSPLHLLLPAPNANTKIESNLTIDRNGEDSEDTLIHKYDNQLYQVELRLSNYLSKFQPMSNKIKQNKFHLHSLSSNLAELGAYYNSLSIDYTKLKQLSMGIERIGHSFDVNYVSLEILIENINNLIEEQIDEIIGFLTDSKRVIIFKNLKILQYRIIATTIKKRSGRIKELRNFEEKLHKLDESFHESESQGDNDANLHHTQNRDILSHINERQVQLQLQKKRKKLKRPTTNLEPEFLTKIERTNEIERLTKEVDKLNECFKLVKKDISEVIASTLSSLELLDEFIEKKLKLMLNNLTQAILNWITESLKAWKEAKIQIDKI</sequence>
<dbReference type="eggNOG" id="KOG2273">
    <property type="taxonomic scope" value="Eukaryota"/>
</dbReference>
<comment type="similarity">
    <text evidence="2">Belongs to the sorting nexin family.</text>
</comment>
<evidence type="ECO:0000256" key="4">
    <source>
        <dbReference type="ARBA" id="ARBA00022753"/>
    </source>
</evidence>
<dbReference type="SUPFAM" id="SSF64268">
    <property type="entry name" value="PX domain"/>
    <property type="match status" value="1"/>
</dbReference>
<dbReference type="Pfam" id="PF00787">
    <property type="entry name" value="PX"/>
    <property type="match status" value="1"/>
</dbReference>
<dbReference type="GO" id="GO:0006886">
    <property type="term" value="P:intracellular protein transport"/>
    <property type="evidence" value="ECO:0007669"/>
    <property type="project" value="EnsemblFungi"/>
</dbReference>
<comment type="subcellular location">
    <subcellularLocation>
        <location evidence="1">Endosome membrane</location>
        <topology evidence="1">Peripheral membrane protein</topology>
    </subcellularLocation>
</comment>
<dbReference type="PANTHER" id="PTHR46979">
    <property type="entry name" value="SORTING NEXIN-41"/>
    <property type="match status" value="1"/>
</dbReference>
<evidence type="ECO:0000313" key="11">
    <source>
        <dbReference type="Proteomes" id="UP000005220"/>
    </source>
</evidence>
<dbReference type="Proteomes" id="UP000005220">
    <property type="component" value="Chromosome 3"/>
</dbReference>
<keyword evidence="3" id="KW-0813">Transport</keyword>
<protein>
    <recommendedName>
        <fullName evidence="9">PX domain-containing protein</fullName>
    </recommendedName>
</protein>
<evidence type="ECO:0000313" key="10">
    <source>
        <dbReference type="EMBL" id="CCF57533.1"/>
    </source>
</evidence>
<keyword evidence="11" id="KW-1185">Reference proteome</keyword>
<dbReference type="RefSeq" id="XP_003956668.1">
    <property type="nucleotide sequence ID" value="XM_003956619.1"/>
</dbReference>
<feature type="region of interest" description="Disordered" evidence="8">
    <location>
        <begin position="1"/>
        <end position="84"/>
    </location>
</feature>